<dbReference type="STRING" id="1121266.SAMN02745883_01037"/>
<name>A0A1M6NZ59_9FIRM</name>
<dbReference type="SUPFAM" id="SSF51445">
    <property type="entry name" value="(Trans)glycosidases"/>
    <property type="match status" value="1"/>
</dbReference>
<dbReference type="PANTHER" id="PTHR46066:SF2">
    <property type="entry name" value="CHITINASE DOMAIN-CONTAINING PROTEIN 1"/>
    <property type="match status" value="1"/>
</dbReference>
<organism evidence="2 3">
    <name type="scientific">Caminicella sporogenes DSM 14501</name>
    <dbReference type="NCBI Taxonomy" id="1121266"/>
    <lineage>
        <taxon>Bacteria</taxon>
        <taxon>Bacillati</taxon>
        <taxon>Bacillota</taxon>
        <taxon>Clostridia</taxon>
        <taxon>Peptostreptococcales</taxon>
        <taxon>Caminicellaceae</taxon>
        <taxon>Caminicella</taxon>
    </lineage>
</organism>
<gene>
    <name evidence="2" type="ORF">SAMN02745883_01037</name>
</gene>
<dbReference type="InterPro" id="IPR001223">
    <property type="entry name" value="Glyco_hydro18_cat"/>
</dbReference>
<dbReference type="Pfam" id="PF00704">
    <property type="entry name" value="Glyco_hydro_18"/>
    <property type="match status" value="1"/>
</dbReference>
<dbReference type="Gene3D" id="3.10.50.10">
    <property type="match status" value="1"/>
</dbReference>
<dbReference type="RefSeq" id="WP_072966313.1">
    <property type="nucleotide sequence ID" value="NZ_FRAJ01000007.1"/>
</dbReference>
<evidence type="ECO:0000259" key="1">
    <source>
        <dbReference type="PROSITE" id="PS51910"/>
    </source>
</evidence>
<sequence>MKRQALLTFIVLIFIISGGIICYFQKQKEVQNRVEKVAKLVFENIVVKDYGKAIVEENEIYIPVELIRNYIDSDLELSDDKKRVYINISDKNLELEDKSLTKFVVENGVKINLLTKIEDNIVYIPGKLTSKIFNIDINYIETTKVVTVDRFTEEIKFGKIKEDTVLKLKNNKFSFTIDKLFKNEKVRVFKEYKDWYEVRNKVGHLGFVQRKYIDEFTKKISFNNKLNTKREDFDKSKKINITWEYVYERTPDIKNEDKIDGLDVVSPTWFKISKNGVVINNADINYVKEAHKKGYKIWGVVNNGFDPNITTNILNNEKLKNKVIAQIAFYASLYDLNGINIDFENIYYEDKSAFVKFVEDLTRILKKQNLIVSIDITVPGGSKRWSKVYDREKLAKIVDYIALMAYDEHWATSPKSGSVASIGWVERGIVKTLESVPKEKLLLGVPFYTRIWKETVDENGKIKVTSKAIPIKNVKKIIEENDAVVVWDSKAGQYFATYKKDSAVYKIWIEDAESIKLKLKLAHKYGLKGIASWRKGYEYEEIWEVIKMIKDDKKLL</sequence>
<evidence type="ECO:0000313" key="3">
    <source>
        <dbReference type="Proteomes" id="UP000184082"/>
    </source>
</evidence>
<dbReference type="PANTHER" id="PTHR46066">
    <property type="entry name" value="CHITINASE DOMAIN-CONTAINING PROTEIN 1 FAMILY MEMBER"/>
    <property type="match status" value="1"/>
</dbReference>
<protein>
    <submittedName>
        <fullName evidence="2">Spore germination protein YaaH</fullName>
    </submittedName>
</protein>
<dbReference type="EMBL" id="FRAJ01000007">
    <property type="protein sequence ID" value="SHK01017.1"/>
    <property type="molecule type" value="Genomic_DNA"/>
</dbReference>
<dbReference type="Proteomes" id="UP000184082">
    <property type="component" value="Unassembled WGS sequence"/>
</dbReference>
<dbReference type="Pfam" id="PF07833">
    <property type="entry name" value="Cu_amine_oxidN1"/>
    <property type="match status" value="1"/>
</dbReference>
<accession>A0A1M6NZ59</accession>
<dbReference type="SMART" id="SM00636">
    <property type="entry name" value="Glyco_18"/>
    <property type="match status" value="1"/>
</dbReference>
<dbReference type="PROSITE" id="PS51910">
    <property type="entry name" value="GH18_2"/>
    <property type="match status" value="1"/>
</dbReference>
<dbReference type="InterPro" id="IPR012854">
    <property type="entry name" value="Cu_amine_oxidase-like_N"/>
</dbReference>
<feature type="domain" description="GH18" evidence="1">
    <location>
        <begin position="237"/>
        <end position="553"/>
    </location>
</feature>
<evidence type="ECO:0000313" key="2">
    <source>
        <dbReference type="EMBL" id="SHK01017.1"/>
    </source>
</evidence>
<dbReference type="InterPro" id="IPR029070">
    <property type="entry name" value="Chitinase_insertion_sf"/>
</dbReference>
<keyword evidence="3" id="KW-1185">Reference proteome</keyword>
<dbReference type="Gene3D" id="3.20.20.80">
    <property type="entry name" value="Glycosidases"/>
    <property type="match status" value="1"/>
</dbReference>
<dbReference type="GO" id="GO:0008061">
    <property type="term" value="F:chitin binding"/>
    <property type="evidence" value="ECO:0007669"/>
    <property type="project" value="InterPro"/>
</dbReference>
<dbReference type="GO" id="GO:0005975">
    <property type="term" value="P:carbohydrate metabolic process"/>
    <property type="evidence" value="ECO:0007669"/>
    <property type="project" value="InterPro"/>
</dbReference>
<dbReference type="AlphaFoldDB" id="A0A1M6NZ59"/>
<dbReference type="InterPro" id="IPR011583">
    <property type="entry name" value="Chitinase_II/V-like_cat"/>
</dbReference>
<proteinExistence type="predicted"/>
<reference evidence="2 3" key="1">
    <citation type="submission" date="2016-11" db="EMBL/GenBank/DDBJ databases">
        <authorList>
            <person name="Jaros S."/>
            <person name="Januszkiewicz K."/>
            <person name="Wedrychowicz H."/>
        </authorList>
    </citation>
    <scope>NUCLEOTIDE SEQUENCE [LARGE SCALE GENOMIC DNA]</scope>
    <source>
        <strain evidence="2 3">DSM 14501</strain>
    </source>
</reference>
<dbReference type="InterPro" id="IPR017853">
    <property type="entry name" value="GH"/>
</dbReference>